<dbReference type="Gramene" id="HORVU.MOREX.r2.4HG0322030.1">
    <property type="protein sequence ID" value="HORVU.MOREX.r2.4HG0322030.1.CDS.1"/>
    <property type="gene ID" value="HORVU.MOREX.r2.4HG0322030"/>
</dbReference>
<dbReference type="PANTHER" id="PTHR33207">
    <property type="entry name" value="F-BOX DOMAIN CONTAINING PROTEIN-RELATED"/>
    <property type="match status" value="1"/>
</dbReference>
<proteinExistence type="predicted"/>
<reference evidence="3" key="1">
    <citation type="journal article" date="2012" name="Nature">
        <title>A physical, genetic and functional sequence assembly of the barley genome.</title>
        <authorList>
            <consortium name="The International Barley Genome Sequencing Consortium"/>
            <person name="Mayer K.F."/>
            <person name="Waugh R."/>
            <person name="Brown J.W."/>
            <person name="Schulman A."/>
            <person name="Langridge P."/>
            <person name="Platzer M."/>
            <person name="Fincher G.B."/>
            <person name="Muehlbauer G.J."/>
            <person name="Sato K."/>
            <person name="Close T.J."/>
            <person name="Wise R.P."/>
            <person name="Stein N."/>
        </authorList>
    </citation>
    <scope>NUCLEOTIDE SEQUENCE [LARGE SCALE GENOMIC DNA]</scope>
    <source>
        <strain evidence="3">cv. Morex</strain>
    </source>
</reference>
<dbReference type="Proteomes" id="UP000011116">
    <property type="component" value="Chromosome 4H"/>
</dbReference>
<sequence>MVRSKGRTMGGDGGHAATAAVLGNENLLHQILIHVGYPTSLLCAALVCKQWLRHVTDPDFLHGFHGRHDLGCHSRRQLRRLRQLAMEEARPQQTAGVEGWRWSGEEAALCGSFSCYCHRSCSIYY</sequence>
<dbReference type="Pfam" id="PF00646">
    <property type="entry name" value="F-box"/>
    <property type="match status" value="1"/>
</dbReference>
<evidence type="ECO:0000313" key="2">
    <source>
        <dbReference type="EnsemblPlants" id="HORVU.MOREX.r3.4HG0387160.1.CDS1"/>
    </source>
</evidence>
<dbReference type="Gramene" id="HORVU.MOREX.r3.4HG0387160.1">
    <property type="protein sequence ID" value="HORVU.MOREX.r3.4HG0387160.1.CDS1"/>
    <property type="gene ID" value="HORVU.MOREX.r3.4HG0387160"/>
</dbReference>
<protein>
    <recommendedName>
        <fullName evidence="1">F-box domain-containing protein</fullName>
    </recommendedName>
</protein>
<feature type="domain" description="F-box" evidence="1">
    <location>
        <begin position="26"/>
        <end position="61"/>
    </location>
</feature>
<reference evidence="2" key="3">
    <citation type="submission" date="2022-01" db="UniProtKB">
        <authorList>
            <consortium name="EnsemblPlants"/>
        </authorList>
    </citation>
    <scope>IDENTIFICATION</scope>
    <source>
        <strain evidence="2">subsp. vulgare</strain>
    </source>
</reference>
<dbReference type="EnsemblPlants" id="HORVU.MOREX.r3.4HG0387160.1">
    <property type="protein sequence ID" value="HORVU.MOREX.r3.4HG0387160.1.CDS1"/>
    <property type="gene ID" value="HORVU.MOREX.r3.4HG0387160"/>
</dbReference>
<dbReference type="InterPro" id="IPR036047">
    <property type="entry name" value="F-box-like_dom_sf"/>
</dbReference>
<organism evidence="2 3">
    <name type="scientific">Hordeum vulgare subsp. vulgare</name>
    <name type="common">Domesticated barley</name>
    <dbReference type="NCBI Taxonomy" id="112509"/>
    <lineage>
        <taxon>Eukaryota</taxon>
        <taxon>Viridiplantae</taxon>
        <taxon>Streptophyta</taxon>
        <taxon>Embryophyta</taxon>
        <taxon>Tracheophyta</taxon>
        <taxon>Spermatophyta</taxon>
        <taxon>Magnoliopsida</taxon>
        <taxon>Liliopsida</taxon>
        <taxon>Poales</taxon>
        <taxon>Poaceae</taxon>
        <taxon>BOP clade</taxon>
        <taxon>Pooideae</taxon>
        <taxon>Triticodae</taxon>
        <taxon>Triticeae</taxon>
        <taxon>Hordeinae</taxon>
        <taxon>Hordeum</taxon>
    </lineage>
</organism>
<dbReference type="SUPFAM" id="SSF81383">
    <property type="entry name" value="F-box domain"/>
    <property type="match status" value="1"/>
</dbReference>
<dbReference type="AlphaFoldDB" id="A0A8I6Y209"/>
<evidence type="ECO:0000313" key="3">
    <source>
        <dbReference type="Proteomes" id="UP000011116"/>
    </source>
</evidence>
<evidence type="ECO:0000259" key="1">
    <source>
        <dbReference type="Pfam" id="PF00646"/>
    </source>
</evidence>
<dbReference type="InterPro" id="IPR001810">
    <property type="entry name" value="F-box_dom"/>
</dbReference>
<keyword evidence="3" id="KW-1185">Reference proteome</keyword>
<reference evidence="2" key="2">
    <citation type="submission" date="2020-10" db="EMBL/GenBank/DDBJ databases">
        <authorList>
            <person name="Scholz U."/>
            <person name="Mascher M."/>
            <person name="Fiebig A."/>
        </authorList>
    </citation>
    <scope>NUCLEOTIDE SEQUENCE [LARGE SCALE GENOMIC DNA]</scope>
    <source>
        <strain evidence="2">cv. Morex</strain>
    </source>
</reference>
<accession>A0A8I6Y209</accession>
<name>A0A8I6Y209_HORVV</name>